<organism evidence="1 2">
    <name type="scientific">Orbilia blumenaviensis</name>
    <dbReference type="NCBI Taxonomy" id="1796055"/>
    <lineage>
        <taxon>Eukaryota</taxon>
        <taxon>Fungi</taxon>
        <taxon>Dikarya</taxon>
        <taxon>Ascomycota</taxon>
        <taxon>Pezizomycotina</taxon>
        <taxon>Orbiliomycetes</taxon>
        <taxon>Orbiliales</taxon>
        <taxon>Orbiliaceae</taxon>
        <taxon>Orbilia</taxon>
    </lineage>
</organism>
<dbReference type="GO" id="GO:0004867">
    <property type="term" value="F:serine-type endopeptidase inhibitor activity"/>
    <property type="evidence" value="ECO:0007669"/>
    <property type="project" value="InterPro"/>
</dbReference>
<name>A0AAV9VKU9_9PEZI</name>
<gene>
    <name evidence="1" type="ORF">TWF730_005894</name>
</gene>
<proteinExistence type="predicted"/>
<accession>A0AAV9VKU9</accession>
<dbReference type="Pfam" id="PF16850">
    <property type="entry name" value="Inhibitor_I66"/>
    <property type="match status" value="1"/>
</dbReference>
<dbReference type="SUPFAM" id="SSF50370">
    <property type="entry name" value="Ricin B-like lectins"/>
    <property type="match status" value="1"/>
</dbReference>
<keyword evidence="2" id="KW-1185">Reference proteome</keyword>
<dbReference type="Gene3D" id="2.80.10.50">
    <property type="match status" value="1"/>
</dbReference>
<sequence length="163" mass="18274">MEDEQLLDNLPSGTYTIINATDPSRPIGRKPAEDKSLHPKGIYVLKPEEGGQNSVWQVENIGGGGYTLKCNKAPTEAHDFRVWAILTDDEPSTVWKLKKSERSPGGYVITNKNDPIGPGWIVRSHDPEQDTPVEVQILVVGPSQPPFYPLTELFQFKKYEEEE</sequence>
<comment type="caution">
    <text evidence="1">The sequence shown here is derived from an EMBL/GenBank/DDBJ whole genome shotgun (WGS) entry which is preliminary data.</text>
</comment>
<dbReference type="InterPro" id="IPR035992">
    <property type="entry name" value="Ricin_B-like_lectins"/>
</dbReference>
<reference evidence="1 2" key="1">
    <citation type="submission" date="2019-10" db="EMBL/GenBank/DDBJ databases">
        <authorList>
            <person name="Palmer J.M."/>
        </authorList>
    </citation>
    <scope>NUCLEOTIDE SEQUENCE [LARGE SCALE GENOMIC DNA]</scope>
    <source>
        <strain evidence="1 2">TWF730</strain>
    </source>
</reference>
<evidence type="ECO:0000313" key="2">
    <source>
        <dbReference type="Proteomes" id="UP001373714"/>
    </source>
</evidence>
<dbReference type="EMBL" id="JAVHNS010000002">
    <property type="protein sequence ID" value="KAK6362198.1"/>
    <property type="molecule type" value="Genomic_DNA"/>
</dbReference>
<protein>
    <submittedName>
        <fullName evidence="1">Uncharacterized protein</fullName>
    </submittedName>
</protein>
<dbReference type="InterPro" id="IPR031755">
    <property type="entry name" value="Inhibitor_I66"/>
</dbReference>
<evidence type="ECO:0000313" key="1">
    <source>
        <dbReference type="EMBL" id="KAK6362198.1"/>
    </source>
</evidence>
<dbReference type="CDD" id="cd23428">
    <property type="entry name" value="beta-trefoil_Ricin_SPI"/>
    <property type="match status" value="1"/>
</dbReference>
<dbReference type="Proteomes" id="UP001373714">
    <property type="component" value="Unassembled WGS sequence"/>
</dbReference>
<dbReference type="AlphaFoldDB" id="A0AAV9VKU9"/>